<reference evidence="4" key="1">
    <citation type="journal article" date="2014" name="Int. J. Syst. Evol. Microbiol.">
        <title>Complete genome sequence of Corynebacterium casei LMG S-19264T (=DSM 44701T), isolated from a smear-ripened cheese.</title>
        <authorList>
            <consortium name="US DOE Joint Genome Institute (JGI-PGF)"/>
            <person name="Walter F."/>
            <person name="Albersmeier A."/>
            <person name="Kalinowski J."/>
            <person name="Ruckert C."/>
        </authorList>
    </citation>
    <scope>NUCLEOTIDE SEQUENCE</scope>
    <source>
        <strain evidence="4">JCM 30078</strain>
    </source>
</reference>
<feature type="signal peptide" evidence="3">
    <location>
        <begin position="1"/>
        <end position="19"/>
    </location>
</feature>
<dbReference type="RefSeq" id="WP_188982666.1">
    <property type="nucleotide sequence ID" value="NZ_BMPO01000003.1"/>
</dbReference>
<keyword evidence="2 3" id="KW-0732">Signal</keyword>
<evidence type="ECO:0000313" key="4">
    <source>
        <dbReference type="EMBL" id="GGJ91073.1"/>
    </source>
</evidence>
<dbReference type="GO" id="GO:0120010">
    <property type="term" value="P:intermembrane phospholipid transfer"/>
    <property type="evidence" value="ECO:0007669"/>
    <property type="project" value="TreeGrafter"/>
</dbReference>
<evidence type="ECO:0000313" key="5">
    <source>
        <dbReference type="Proteomes" id="UP000635983"/>
    </source>
</evidence>
<accession>A0A917PT74</accession>
<dbReference type="PANTHER" id="PTHR30035:SF3">
    <property type="entry name" value="INTERMEMBRANE PHOSPHOLIPID TRANSPORT SYSTEM LIPOPROTEIN MLAA"/>
    <property type="match status" value="1"/>
</dbReference>
<dbReference type="PANTHER" id="PTHR30035">
    <property type="entry name" value="LIPOPROTEIN VACJ-RELATED"/>
    <property type="match status" value="1"/>
</dbReference>
<dbReference type="PRINTS" id="PR01805">
    <property type="entry name" value="VACJLIPOPROT"/>
</dbReference>
<evidence type="ECO:0000256" key="2">
    <source>
        <dbReference type="ARBA" id="ARBA00022729"/>
    </source>
</evidence>
<organism evidence="4 5">
    <name type="scientific">Pseudomonas matsuisoli</name>
    <dbReference type="NCBI Taxonomy" id="1515666"/>
    <lineage>
        <taxon>Bacteria</taxon>
        <taxon>Pseudomonadati</taxon>
        <taxon>Pseudomonadota</taxon>
        <taxon>Gammaproteobacteria</taxon>
        <taxon>Pseudomonadales</taxon>
        <taxon>Pseudomonadaceae</taxon>
        <taxon>Pseudomonas</taxon>
    </lineage>
</organism>
<proteinExistence type="inferred from homology"/>
<dbReference type="InterPro" id="IPR007428">
    <property type="entry name" value="MlaA"/>
</dbReference>
<keyword evidence="5" id="KW-1185">Reference proteome</keyword>
<comment type="similarity">
    <text evidence="1">Belongs to the MlaA family.</text>
</comment>
<dbReference type="Pfam" id="PF04333">
    <property type="entry name" value="MlaA"/>
    <property type="match status" value="1"/>
</dbReference>
<dbReference type="EMBL" id="BMPO01000003">
    <property type="protein sequence ID" value="GGJ91073.1"/>
    <property type="molecule type" value="Genomic_DNA"/>
</dbReference>
<feature type="chain" id="PRO_5036972638" evidence="3">
    <location>
        <begin position="20"/>
        <end position="256"/>
    </location>
</feature>
<name>A0A917PT74_9PSED</name>
<reference evidence="4" key="2">
    <citation type="submission" date="2020-09" db="EMBL/GenBank/DDBJ databases">
        <authorList>
            <person name="Sun Q."/>
            <person name="Ohkuma M."/>
        </authorList>
    </citation>
    <scope>NUCLEOTIDE SEQUENCE</scope>
    <source>
        <strain evidence="4">JCM 30078</strain>
    </source>
</reference>
<dbReference type="Proteomes" id="UP000635983">
    <property type="component" value="Unassembled WGS sequence"/>
</dbReference>
<dbReference type="AlphaFoldDB" id="A0A917PT74"/>
<evidence type="ECO:0000256" key="3">
    <source>
        <dbReference type="SAM" id="SignalP"/>
    </source>
</evidence>
<gene>
    <name evidence="4" type="ORF">GCM10009304_15970</name>
</gene>
<protein>
    <submittedName>
        <fullName evidence="4">ABC transporter</fullName>
    </submittedName>
</protein>
<evidence type="ECO:0000256" key="1">
    <source>
        <dbReference type="ARBA" id="ARBA00010634"/>
    </source>
</evidence>
<dbReference type="GO" id="GO:0016020">
    <property type="term" value="C:membrane"/>
    <property type="evidence" value="ECO:0007669"/>
    <property type="project" value="InterPro"/>
</dbReference>
<comment type="caution">
    <text evidence="4">The sequence shown here is derived from an EMBL/GenBank/DDBJ whole genome shotgun (WGS) entry which is preliminary data.</text>
</comment>
<sequence length="256" mass="29568">MTIRHLLLTLFLVTGAAHAEQRLLDEDGFKNPIQYLHFNPGLDQHEFERATFKALDVYDPWEPVNRRIYHFNYRLDEWVLLPTVRGYERVTPRFVRSGVTNFFRNLGDVTNLTNSLLQLKVRRSMNTTARLIFNTTFGVFGLWDPATLMGLPRQSEDFGQTLGYWGLPSGPYVMLPIFGPSNLRDTAGITSDFFAESQIDFLNVATATGNHPEIILVRGIDTRYNTSLRYGQLNSPFEYEKIRYVYTKSRDLQIAE</sequence>